<dbReference type="Pfam" id="PF02517">
    <property type="entry name" value="Rce1-like"/>
    <property type="match status" value="1"/>
</dbReference>
<sequence>MSSSFMKLPVLLRVLIYLGGNYLLIFLAQFTSGFLPFRGPLLFNLFLCAFLLIFTGWILRLDNRSWESIGCVWGDKHDRKLLVYGTLAGILMLLATAFIIKLIAGFSWHVNPAFNWYMLLPTLITVFCSVFAQELAFRGYPFRILLEKWGEWPAQLFLAILFGLMHVSEGQRWTDILLTLLTTGAGSILFGLAVIKTGRLHFAVGLHFGWNLAQQLLPRAQEPSRMGIWYVTGGHFNTAASDIIWIVPYLVVIVIAYVMIRISYKQEGYTQ</sequence>
<dbReference type="PANTHER" id="PTHR39430:SF1">
    <property type="entry name" value="PROTEASE"/>
    <property type="match status" value="1"/>
</dbReference>
<accession>A0A1H8KFK9</accession>
<evidence type="ECO:0000256" key="1">
    <source>
        <dbReference type="SAM" id="Phobius"/>
    </source>
</evidence>
<evidence type="ECO:0000313" key="4">
    <source>
        <dbReference type="Proteomes" id="UP000198984"/>
    </source>
</evidence>
<feature type="transmembrane region" description="Helical" evidence="1">
    <location>
        <begin position="41"/>
        <end position="60"/>
    </location>
</feature>
<dbReference type="AlphaFoldDB" id="A0A1H8KFK9"/>
<keyword evidence="1" id="KW-1133">Transmembrane helix</keyword>
<keyword evidence="4" id="KW-1185">Reference proteome</keyword>
<feature type="transmembrane region" description="Helical" evidence="1">
    <location>
        <begin position="116"/>
        <end position="137"/>
    </location>
</feature>
<feature type="transmembrane region" description="Helical" evidence="1">
    <location>
        <begin position="12"/>
        <end position="35"/>
    </location>
</feature>
<protein>
    <recommendedName>
        <fullName evidence="2">CAAX prenyl protease 2/Lysostaphin resistance protein A-like domain-containing protein</fullName>
    </recommendedName>
</protein>
<dbReference type="InterPro" id="IPR003675">
    <property type="entry name" value="Rce1/LyrA-like_dom"/>
</dbReference>
<name>A0A1H8KFK9_9BACT</name>
<dbReference type="Proteomes" id="UP000198984">
    <property type="component" value="Unassembled WGS sequence"/>
</dbReference>
<feature type="transmembrane region" description="Helical" evidence="1">
    <location>
        <begin position="149"/>
        <end position="167"/>
    </location>
</feature>
<evidence type="ECO:0000259" key="2">
    <source>
        <dbReference type="Pfam" id="PF02517"/>
    </source>
</evidence>
<keyword evidence="1" id="KW-0812">Transmembrane</keyword>
<proteinExistence type="predicted"/>
<feature type="transmembrane region" description="Helical" evidence="1">
    <location>
        <begin position="81"/>
        <end position="104"/>
    </location>
</feature>
<dbReference type="GO" id="GO:0004175">
    <property type="term" value="F:endopeptidase activity"/>
    <property type="evidence" value="ECO:0007669"/>
    <property type="project" value="UniProtKB-ARBA"/>
</dbReference>
<dbReference type="GO" id="GO:0080120">
    <property type="term" value="P:CAAX-box protein maturation"/>
    <property type="evidence" value="ECO:0007669"/>
    <property type="project" value="UniProtKB-ARBA"/>
</dbReference>
<dbReference type="PANTHER" id="PTHR39430">
    <property type="entry name" value="MEMBRANE-ASSOCIATED PROTEASE-RELATED"/>
    <property type="match status" value="1"/>
</dbReference>
<dbReference type="STRING" id="573321.SAMN04488505_11524"/>
<dbReference type="EMBL" id="FOBB01000015">
    <property type="protein sequence ID" value="SEN91557.1"/>
    <property type="molecule type" value="Genomic_DNA"/>
</dbReference>
<feature type="domain" description="CAAX prenyl protease 2/Lysostaphin resistance protein A-like" evidence="2">
    <location>
        <begin position="117"/>
        <end position="212"/>
    </location>
</feature>
<organism evidence="3 4">
    <name type="scientific">Chitinophaga rupis</name>
    <dbReference type="NCBI Taxonomy" id="573321"/>
    <lineage>
        <taxon>Bacteria</taxon>
        <taxon>Pseudomonadati</taxon>
        <taxon>Bacteroidota</taxon>
        <taxon>Chitinophagia</taxon>
        <taxon>Chitinophagales</taxon>
        <taxon>Chitinophagaceae</taxon>
        <taxon>Chitinophaga</taxon>
    </lineage>
</organism>
<feature type="transmembrane region" description="Helical" evidence="1">
    <location>
        <begin position="243"/>
        <end position="264"/>
    </location>
</feature>
<gene>
    <name evidence="3" type="ORF">SAMN04488505_11524</name>
</gene>
<reference evidence="3 4" key="1">
    <citation type="submission" date="2016-10" db="EMBL/GenBank/DDBJ databases">
        <authorList>
            <person name="de Groot N.N."/>
        </authorList>
    </citation>
    <scope>NUCLEOTIDE SEQUENCE [LARGE SCALE GENOMIC DNA]</scope>
    <source>
        <strain evidence="3 4">DSM 21039</strain>
    </source>
</reference>
<feature type="transmembrane region" description="Helical" evidence="1">
    <location>
        <begin position="173"/>
        <end position="193"/>
    </location>
</feature>
<keyword evidence="1" id="KW-0472">Membrane</keyword>
<evidence type="ECO:0000313" key="3">
    <source>
        <dbReference type="EMBL" id="SEN91557.1"/>
    </source>
</evidence>